<sequence>MEDLSRRNFIRLAGSSLLLLSLNPDEVFAKHNSKLHFKLPPKPLQYYIKEGKEKGGRVLIIGGIHGNEPGAYKAADILMDLDVKKGTVAVLPRTNFVSVLANVRGYNGDMNRKFHRISRKDPDYRYVSFIKDFIDDFRPDVVLSLHDGYGFHIKNKKHWGQCIVIDAVSYKGYPLYSTAKYVADRVNKKITKKHWKIPIHNTDTFNRYTKYKEQRKSLTYYVLSKCNIPAFCIEASKQLPDLETKTKMHLMMIKEFLEIFNVELDPGIDHVLSNLSSFINRKRVYSVRLNINGRTEIINSSKTIKVPAGSRIRFESVYGNRGSFVIPEGVNLNYSGFYYSRNIRFFLKDDYKKVFTLKFVKT</sequence>
<dbReference type="AlphaFoldDB" id="C0QR45"/>
<gene>
    <name evidence="2" type="ordered locus">PERMA_1373</name>
</gene>
<protein>
    <submittedName>
        <fullName evidence="2">Tat pathway signal sequence domain protein</fullName>
    </submittedName>
</protein>
<reference evidence="2 3" key="1">
    <citation type="journal article" date="2009" name="J. Bacteriol.">
        <title>Complete and draft genome sequences of six members of the Aquificales.</title>
        <authorList>
            <person name="Reysenbach A.L."/>
            <person name="Hamamura N."/>
            <person name="Podar M."/>
            <person name="Griffiths E."/>
            <person name="Ferreira S."/>
            <person name="Hochstein R."/>
            <person name="Heidelberg J."/>
            <person name="Johnson J."/>
            <person name="Mead D."/>
            <person name="Pohorille A."/>
            <person name="Sarmiento M."/>
            <person name="Schweighofer K."/>
            <person name="Seshadri R."/>
            <person name="Voytek M.A."/>
        </authorList>
    </citation>
    <scope>NUCLEOTIDE SEQUENCE [LARGE SCALE GENOMIC DNA]</scope>
    <source>
        <strain evidence="3">DSM 14350 / EX-H1</strain>
    </source>
</reference>
<evidence type="ECO:0000259" key="1">
    <source>
        <dbReference type="Pfam" id="PF17033"/>
    </source>
</evidence>
<evidence type="ECO:0000313" key="3">
    <source>
        <dbReference type="Proteomes" id="UP000001366"/>
    </source>
</evidence>
<dbReference type="Pfam" id="PF17033">
    <property type="entry name" value="Peptidase_M99"/>
    <property type="match status" value="1"/>
</dbReference>
<dbReference type="KEGG" id="pmx:PERMA_1373"/>
<name>C0QR45_PERMH</name>
<dbReference type="PaxDb" id="123214-PERMA_1373"/>
<dbReference type="OrthoDB" id="10830at2"/>
<dbReference type="eggNOG" id="COG3608">
    <property type="taxonomic scope" value="Bacteria"/>
</dbReference>
<dbReference type="PROSITE" id="PS51318">
    <property type="entry name" value="TAT"/>
    <property type="match status" value="1"/>
</dbReference>
<dbReference type="EMBL" id="CP001230">
    <property type="protein sequence ID" value="ACO04094.1"/>
    <property type="molecule type" value="Genomic_DNA"/>
</dbReference>
<dbReference type="HOGENOM" id="CLU_764897_0_0_0"/>
<feature type="domain" description="D,L-carboxypeptidase peptidase" evidence="1">
    <location>
        <begin position="50"/>
        <end position="270"/>
    </location>
</feature>
<evidence type="ECO:0000313" key="2">
    <source>
        <dbReference type="EMBL" id="ACO04094.1"/>
    </source>
</evidence>
<dbReference type="STRING" id="123214.PERMA_1373"/>
<dbReference type="InterPro" id="IPR006311">
    <property type="entry name" value="TAT_signal"/>
</dbReference>
<accession>C0QR45</accession>
<dbReference type="Proteomes" id="UP000001366">
    <property type="component" value="Chromosome"/>
</dbReference>
<organism evidence="2 3">
    <name type="scientific">Persephonella marina (strain DSM 14350 / EX-H1)</name>
    <dbReference type="NCBI Taxonomy" id="123214"/>
    <lineage>
        <taxon>Bacteria</taxon>
        <taxon>Pseudomonadati</taxon>
        <taxon>Aquificota</taxon>
        <taxon>Aquificia</taxon>
        <taxon>Aquificales</taxon>
        <taxon>Hydrogenothermaceae</taxon>
        <taxon>Persephonella</taxon>
    </lineage>
</organism>
<keyword evidence="3" id="KW-1185">Reference proteome</keyword>
<dbReference type="InterPro" id="IPR031489">
    <property type="entry name" value="Peptidase_M99"/>
</dbReference>
<proteinExistence type="predicted"/>
<dbReference type="Gene3D" id="3.40.630.10">
    <property type="entry name" value="Zn peptidases"/>
    <property type="match status" value="1"/>
</dbReference>
<dbReference type="RefSeq" id="WP_012676332.1">
    <property type="nucleotide sequence ID" value="NC_012440.1"/>
</dbReference>
<dbReference type="SUPFAM" id="SSF53187">
    <property type="entry name" value="Zn-dependent exopeptidases"/>
    <property type="match status" value="1"/>
</dbReference>
<dbReference type="CDD" id="cd06243">
    <property type="entry name" value="M14_CP_Csd4-like"/>
    <property type="match status" value="1"/>
</dbReference>